<dbReference type="SUPFAM" id="SSF63411">
    <property type="entry name" value="LuxS/MPP-like metallohydrolase"/>
    <property type="match status" value="4"/>
</dbReference>
<dbReference type="Gene3D" id="3.30.830.10">
    <property type="entry name" value="Metalloenzyme, LuxS/M16 peptidase-like"/>
    <property type="match status" value="4"/>
</dbReference>
<comment type="caution">
    <text evidence="5">The sequence shown here is derived from an EMBL/GenBank/DDBJ whole genome shotgun (WGS) entry which is preliminary data.</text>
</comment>
<evidence type="ECO:0000313" key="5">
    <source>
        <dbReference type="EMBL" id="KXI29539.1"/>
    </source>
</evidence>
<dbReference type="InterPro" id="IPR011249">
    <property type="entry name" value="Metalloenz_LuxS/M16"/>
</dbReference>
<dbReference type="Pfam" id="PF00675">
    <property type="entry name" value="Peptidase_M16"/>
    <property type="match status" value="2"/>
</dbReference>
<evidence type="ECO:0000259" key="3">
    <source>
        <dbReference type="Pfam" id="PF00675"/>
    </source>
</evidence>
<dbReference type="Pfam" id="PF05193">
    <property type="entry name" value="Peptidase_M16_C"/>
    <property type="match status" value="2"/>
</dbReference>
<feature type="domain" description="Peptidase M16 N-terminal" evidence="3">
    <location>
        <begin position="69"/>
        <end position="206"/>
    </location>
</feature>
<gene>
    <name evidence="5" type="ORF">AX660_05630</name>
</gene>
<feature type="domain" description="Peptidase M16 N-terminal" evidence="3">
    <location>
        <begin position="544"/>
        <end position="673"/>
    </location>
</feature>
<keyword evidence="2" id="KW-0732">Signal</keyword>
<dbReference type="PANTHER" id="PTHR11851">
    <property type="entry name" value="METALLOPROTEASE"/>
    <property type="match status" value="1"/>
</dbReference>
<reference evidence="6" key="1">
    <citation type="submission" date="2016-02" db="EMBL/GenBank/DDBJ databases">
        <authorList>
            <person name="Schultz-Johansen M."/>
            <person name="Glaring M.A."/>
            <person name="Bech P.K."/>
            <person name="Stougaard P."/>
        </authorList>
    </citation>
    <scope>NUCLEOTIDE SEQUENCE [LARGE SCALE GENOMIC DNA]</scope>
    <source>
        <strain evidence="6">S66</strain>
    </source>
</reference>
<dbReference type="STRING" id="1799789.AX660_05630"/>
<feature type="signal peptide" evidence="2">
    <location>
        <begin position="1"/>
        <end position="24"/>
    </location>
</feature>
<protein>
    <submittedName>
        <fullName evidence="5">Peptidase M16</fullName>
    </submittedName>
</protein>
<dbReference type="InterPro" id="IPR050361">
    <property type="entry name" value="MPP/UQCRC_Complex"/>
</dbReference>
<dbReference type="PANTHER" id="PTHR11851:SF49">
    <property type="entry name" value="MITOCHONDRIAL-PROCESSING PEPTIDASE SUBUNIT ALPHA"/>
    <property type="match status" value="1"/>
</dbReference>
<comment type="similarity">
    <text evidence="1">Belongs to the peptidase M16 family.</text>
</comment>
<dbReference type="PROSITE" id="PS51257">
    <property type="entry name" value="PROKAR_LIPOPROTEIN"/>
    <property type="match status" value="1"/>
</dbReference>
<feature type="domain" description="Peptidase M16 C-terminal" evidence="4">
    <location>
        <begin position="227"/>
        <end position="401"/>
    </location>
</feature>
<feature type="domain" description="Peptidase M16 C-terminal" evidence="4">
    <location>
        <begin position="690"/>
        <end position="867"/>
    </location>
</feature>
<dbReference type="GO" id="GO:0046872">
    <property type="term" value="F:metal ion binding"/>
    <property type="evidence" value="ECO:0007669"/>
    <property type="project" value="InterPro"/>
</dbReference>
<dbReference type="AlphaFoldDB" id="A0A136A2Q9"/>
<organism evidence="5 6">
    <name type="scientific">Paraglaciecola hydrolytica</name>
    <dbReference type="NCBI Taxonomy" id="1799789"/>
    <lineage>
        <taxon>Bacteria</taxon>
        <taxon>Pseudomonadati</taxon>
        <taxon>Pseudomonadota</taxon>
        <taxon>Gammaproteobacteria</taxon>
        <taxon>Alteromonadales</taxon>
        <taxon>Alteromonadaceae</taxon>
        <taxon>Paraglaciecola</taxon>
    </lineage>
</organism>
<dbReference type="EMBL" id="LSNE01000003">
    <property type="protein sequence ID" value="KXI29539.1"/>
    <property type="molecule type" value="Genomic_DNA"/>
</dbReference>
<dbReference type="InterPro" id="IPR011765">
    <property type="entry name" value="Pept_M16_N"/>
</dbReference>
<sequence>MKKHVLLSTGIVLLFGLSACDSNTAPQQLSTKAKLELPVGMTKINSVQKADDEIVIPFTQYELANGLTVVLHSDKSDPLAHVDITYHVGSGREEPGKSGFAHFFEHMMFQGSENVADEQHFGLITESGGTLNGSTNTDRTNYYETVPSNQLERMLWLEADRMGFFLDAVTVEKFENQRETVKNERGQNYDNRPYGLLRERVNEALFPQGHPYSWLTIGYIEDLNRADLNDLKKFFLRWYGPNNATLTIGGDFDEQQTLEWVNKYFGGIPRGPEVVDPEYVDVVLPEDRYISMQDNVSLPLMYMAFPTVYANHPDEAPLDVLMSILGSGKTSLLYKNMVKNGKAVQAQAGHSCGELSCQFSLLALPTPNSSLAELETIARTSLVEFESRGGANEDDLARVKAGIVSGMVYGLESVSGKVSQLAAYQTYRQNPNAIGDDIARYQNVSKEDVMRVYQQYIKNKHAVIMSIVPKGQADKIIKPDTWQRLERTFTQEQDESALVLRPGKSDFDRSVVPPSGPNPSIKVPDIYQVSTTNKIAILGAVNDEVPTTTIHLRIPAGQTREDLSQLGLAALTAAMMGEGTEQNSAEDLSNELQKLGSSVDFRAGNKYTTLRIRTLTKNLEPTLAIALEKLTQPKFTQDDFSRLQKQQIEGLKTAKKNASSLAAEAFNKLAFGHNNSFAYSSGGTIETVEKLNLDDVKAFYKANYGPAKSELLVVSNLSELSMLSALQNLNSWQGNTSAEPAIKAFPALAAGTLYFIDKPEAAQSEIRIGKRALNYDATGEYYRVDLMNYNLGGAFNSRINLNLREDKGYTYGARSFFYGDDIYGFYKAQAGVRSDTTADSIVQFRKEISEFAANGMTDVELQFMKNAIGQRDAREYETPGQKLSFLSEIMEYQLTRSFVDEQNQILSKISKEELNALAKKHLKLDEMITVVVGDKAAIMESLQPLFKNIVEIDEEGKPL</sequence>
<evidence type="ECO:0000256" key="1">
    <source>
        <dbReference type="ARBA" id="ARBA00007261"/>
    </source>
</evidence>
<evidence type="ECO:0000256" key="2">
    <source>
        <dbReference type="SAM" id="SignalP"/>
    </source>
</evidence>
<accession>A0A136A2Q9</accession>
<evidence type="ECO:0000259" key="4">
    <source>
        <dbReference type="Pfam" id="PF05193"/>
    </source>
</evidence>
<keyword evidence="6" id="KW-1185">Reference proteome</keyword>
<proteinExistence type="inferred from homology"/>
<dbReference type="Proteomes" id="UP000070299">
    <property type="component" value="Unassembled WGS sequence"/>
</dbReference>
<dbReference type="RefSeq" id="WP_068372174.1">
    <property type="nucleotide sequence ID" value="NZ_LSNE01000003.1"/>
</dbReference>
<name>A0A136A2Q9_9ALTE</name>
<dbReference type="InterPro" id="IPR007863">
    <property type="entry name" value="Peptidase_M16_C"/>
</dbReference>
<evidence type="ECO:0000313" key="6">
    <source>
        <dbReference type="Proteomes" id="UP000070299"/>
    </source>
</evidence>
<feature type="chain" id="PRO_5007469577" evidence="2">
    <location>
        <begin position="25"/>
        <end position="959"/>
    </location>
</feature>
<dbReference type="OrthoDB" id="9811314at2"/>